<evidence type="ECO:0000313" key="2">
    <source>
        <dbReference type="Proteomes" id="UP001527099"/>
    </source>
</evidence>
<dbReference type="RefSeq" id="WP_268617374.1">
    <property type="nucleotide sequence ID" value="NZ_JAMDMX010000091.1"/>
</dbReference>
<evidence type="ECO:0000313" key="1">
    <source>
        <dbReference type="EMBL" id="MCY9696207.1"/>
    </source>
</evidence>
<proteinExistence type="predicted"/>
<comment type="caution">
    <text evidence="1">The sequence shown here is derived from an EMBL/GenBank/DDBJ whole genome shotgun (WGS) entry which is preliminary data.</text>
</comment>
<reference evidence="1 2" key="1">
    <citation type="submission" date="2022-05" db="EMBL/GenBank/DDBJ databases">
        <title>Genome Sequencing of Bee-Associated Microbes.</title>
        <authorList>
            <person name="Dunlap C."/>
        </authorList>
    </citation>
    <scope>NUCLEOTIDE SEQUENCE [LARGE SCALE GENOMIC DNA]</scope>
    <source>
        <strain evidence="1 2">NRRL B-14421</strain>
    </source>
</reference>
<dbReference type="EMBL" id="JAMDMX010000091">
    <property type="protein sequence ID" value="MCY9696207.1"/>
    <property type="molecule type" value="Genomic_DNA"/>
</dbReference>
<sequence>MNEYSDGSTLVEAITGKWHRLEKGIRKGTFLIEFSNTLLLNIHVTTNHIDVLMKDNEDTFRLMGDFSFEGLDTEEHKFMFHSLGIDHVHFNNRDIRVDNPKSEISTVFVRLSHDKKIETINKLAGH</sequence>
<dbReference type="Proteomes" id="UP001527099">
    <property type="component" value="Unassembled WGS sequence"/>
</dbReference>
<organism evidence="1 2">
    <name type="scientific">Paenibacillus alginolyticus</name>
    <dbReference type="NCBI Taxonomy" id="59839"/>
    <lineage>
        <taxon>Bacteria</taxon>
        <taxon>Bacillati</taxon>
        <taxon>Bacillota</taxon>
        <taxon>Bacilli</taxon>
        <taxon>Bacillales</taxon>
        <taxon>Paenibacillaceae</taxon>
        <taxon>Paenibacillus</taxon>
    </lineage>
</organism>
<accession>A0ABT4GJ29</accession>
<protein>
    <submittedName>
        <fullName evidence="1">Uncharacterized protein</fullName>
    </submittedName>
</protein>
<name>A0ABT4GJ29_9BACL</name>
<keyword evidence="2" id="KW-1185">Reference proteome</keyword>
<gene>
    <name evidence="1" type="ORF">M5X19_25395</name>
</gene>